<reference evidence="2 3" key="1">
    <citation type="journal article" date="2024" name="IMA Fungus">
        <title>Apiospora arundinis, a panoply of carbohydrate-active enzymes and secondary metabolites.</title>
        <authorList>
            <person name="Sorensen T."/>
            <person name="Petersen C."/>
            <person name="Muurmann A.T."/>
            <person name="Christiansen J.V."/>
            <person name="Brundto M.L."/>
            <person name="Overgaard C.K."/>
            <person name="Boysen A.T."/>
            <person name="Wollenberg R.D."/>
            <person name="Larsen T.O."/>
            <person name="Sorensen J.L."/>
            <person name="Nielsen K.L."/>
            <person name="Sondergaard T.E."/>
        </authorList>
    </citation>
    <scope>NUCLEOTIDE SEQUENCE [LARGE SCALE GENOMIC DNA]</scope>
    <source>
        <strain evidence="2 3">AAU 773</strain>
    </source>
</reference>
<evidence type="ECO:0000313" key="3">
    <source>
        <dbReference type="Proteomes" id="UP001390339"/>
    </source>
</evidence>
<proteinExistence type="predicted"/>
<keyword evidence="3" id="KW-1185">Reference proteome</keyword>
<gene>
    <name evidence="2" type="ORF">PGQ11_010780</name>
</gene>
<comment type="caution">
    <text evidence="2">The sequence shown here is derived from an EMBL/GenBank/DDBJ whole genome shotgun (WGS) entry which is preliminary data.</text>
</comment>
<name>A0ABR2IAU4_9PEZI</name>
<evidence type="ECO:0000256" key="1">
    <source>
        <dbReference type="SAM" id="MobiDB-lite"/>
    </source>
</evidence>
<feature type="compositionally biased region" description="Low complexity" evidence="1">
    <location>
        <begin position="250"/>
        <end position="267"/>
    </location>
</feature>
<organism evidence="2 3">
    <name type="scientific">Apiospora arundinis</name>
    <dbReference type="NCBI Taxonomy" id="335852"/>
    <lineage>
        <taxon>Eukaryota</taxon>
        <taxon>Fungi</taxon>
        <taxon>Dikarya</taxon>
        <taxon>Ascomycota</taxon>
        <taxon>Pezizomycotina</taxon>
        <taxon>Sordariomycetes</taxon>
        <taxon>Xylariomycetidae</taxon>
        <taxon>Amphisphaeriales</taxon>
        <taxon>Apiosporaceae</taxon>
        <taxon>Apiospora</taxon>
    </lineage>
</organism>
<evidence type="ECO:0000313" key="2">
    <source>
        <dbReference type="EMBL" id="KAK8860046.1"/>
    </source>
</evidence>
<protein>
    <submittedName>
        <fullName evidence="2">Uncharacterized protein</fullName>
    </submittedName>
</protein>
<dbReference type="EMBL" id="JAPCWZ010000006">
    <property type="protein sequence ID" value="KAK8860046.1"/>
    <property type="molecule type" value="Genomic_DNA"/>
</dbReference>
<feature type="region of interest" description="Disordered" evidence="1">
    <location>
        <begin position="243"/>
        <end position="267"/>
    </location>
</feature>
<dbReference type="Proteomes" id="UP001390339">
    <property type="component" value="Unassembled WGS sequence"/>
</dbReference>
<sequence>MLIRETRRLVGVACVLLTLVYIGIRVHVDEKNFDSWLGDALSIFNGDAGPAPFAQQPVISAPTSQDHAAISDILQDVDPLASHNEVFSVSTVDKKFFYIRFGGLKAMNPNIIPHPLREDTWIIVAQKYKGPEDQQTWFTEIVCSATFQGDDGGALVCDKDQPPSTLPIAATSGDKCDGDLAYFGLNVGPHDARVFFGPRAPYTLYGSQSSFTCFGQWVQDFRMLFPWGLDMSQESRFRLGTEVQRPSIDQSQHPKPQQEQQSPSSPSQYLRVEKNWFLFWDPDGRVYAHYDIAPHRVFAALQADGSAGPDLAPLAQPTDDKCLARLMPKLAPSLESIHQSTNSLSITLCRRADASCEPSDNNTFIFTVFQHKSFYDFHGVYEPYVLLFRQRSPFEVYGVSKKPVWIHGRQKTEERGSGQSQMFYVVSMSWKARGQKYHGYLDDVLFLAFGIEDENTAGIDVVAGDLLRGLGLCSEDR</sequence>
<accession>A0ABR2IAU4</accession>